<sequence>MNFKSKSTFISYILIGIALILGGIFYAMYNKEVLLTFNSAEKMYHDGYYFTSAASNDTESIYSLAIYDMIDTGYGTDDGKSEVYTVFGDDGLYFLEANPNNAKIKSMLEFFDKYASEEHPDDEPLPVRYLIVEPHTDSTSILSTIADKVDPDSTFRNREEGKLYDDFYISQTSLTKNIAFHLAVTLVIMVVGVGMIIVAFTRKSKNADTYEKLCELDERLRDNINELDNIADYVDKSLGAYVYKNHLILNTKFGFDMFNLNNLVWLYHNITRHKMYAVITVGIDYALQINMFEDGRCREQRVMLTNNKKAEDAVVSLITYIGMNYPNTLIGFTPETKQAYREFKQSHR</sequence>
<organism evidence="2 3">
    <name type="scientific">Lachnoanaerobaculum gingivalis</name>
    <dbReference type="NCBI Taxonomy" id="2490855"/>
    <lineage>
        <taxon>Bacteria</taxon>
        <taxon>Bacillati</taxon>
        <taxon>Bacillota</taxon>
        <taxon>Clostridia</taxon>
        <taxon>Lachnospirales</taxon>
        <taxon>Lachnospiraceae</taxon>
        <taxon>Lachnoanaerobaculum</taxon>
    </lineage>
</organism>
<name>A0A3P3QWC6_9FIRM</name>
<dbReference type="RefSeq" id="WP_128674989.1">
    <property type="nucleotide sequence ID" value="NZ_RRCO01000006.1"/>
</dbReference>
<reference evidence="2 3" key="1">
    <citation type="submission" date="2018-11" db="EMBL/GenBank/DDBJ databases">
        <title>Genome sequencing of Lachnoanaerobaculum sp. KCOM 2030 (= ChDC B114).</title>
        <authorList>
            <person name="Kook J.-K."/>
            <person name="Park S.-N."/>
            <person name="Lim Y.K."/>
        </authorList>
    </citation>
    <scope>NUCLEOTIDE SEQUENCE [LARGE SCALE GENOMIC DNA]</scope>
    <source>
        <strain evidence="2 3">KCOM 2030</strain>
    </source>
</reference>
<dbReference type="Proteomes" id="UP000272490">
    <property type="component" value="Unassembled WGS sequence"/>
</dbReference>
<evidence type="ECO:0000313" key="2">
    <source>
        <dbReference type="EMBL" id="RRJ24660.1"/>
    </source>
</evidence>
<keyword evidence="3" id="KW-1185">Reference proteome</keyword>
<proteinExistence type="predicted"/>
<dbReference type="AlphaFoldDB" id="A0A3P3QWC6"/>
<gene>
    <name evidence="2" type="ORF">EHV10_12810</name>
</gene>
<evidence type="ECO:0000313" key="3">
    <source>
        <dbReference type="Proteomes" id="UP000272490"/>
    </source>
</evidence>
<keyword evidence="1" id="KW-1133">Transmembrane helix</keyword>
<dbReference type="OrthoDB" id="2030457at2"/>
<feature type="transmembrane region" description="Helical" evidence="1">
    <location>
        <begin position="9"/>
        <end position="29"/>
    </location>
</feature>
<comment type="caution">
    <text evidence="2">The sequence shown here is derived from an EMBL/GenBank/DDBJ whole genome shotgun (WGS) entry which is preliminary data.</text>
</comment>
<keyword evidence="1" id="KW-0812">Transmembrane</keyword>
<evidence type="ECO:0000256" key="1">
    <source>
        <dbReference type="SAM" id="Phobius"/>
    </source>
</evidence>
<accession>A0A3P3QWC6</accession>
<protein>
    <submittedName>
        <fullName evidence="2">Uncharacterized protein</fullName>
    </submittedName>
</protein>
<dbReference type="EMBL" id="RRCO01000006">
    <property type="protein sequence ID" value="RRJ24660.1"/>
    <property type="molecule type" value="Genomic_DNA"/>
</dbReference>
<keyword evidence="1" id="KW-0472">Membrane</keyword>
<feature type="transmembrane region" description="Helical" evidence="1">
    <location>
        <begin position="178"/>
        <end position="200"/>
    </location>
</feature>